<organism evidence="7 8">
    <name type="scientific">Ciona intestinalis</name>
    <name type="common">Transparent sea squirt</name>
    <name type="synonym">Ascidia intestinalis</name>
    <dbReference type="NCBI Taxonomy" id="7719"/>
    <lineage>
        <taxon>Eukaryota</taxon>
        <taxon>Metazoa</taxon>
        <taxon>Chordata</taxon>
        <taxon>Tunicata</taxon>
        <taxon>Ascidiacea</taxon>
        <taxon>Phlebobranchia</taxon>
        <taxon>Cionidae</taxon>
        <taxon>Ciona</taxon>
    </lineage>
</organism>
<gene>
    <name evidence="7" type="primary">LOC100180222</name>
</gene>
<dbReference type="Gene3D" id="1.10.472.80">
    <property type="entry name" value="Ypt/Rab-GAP domain of gyp1p, domain 3"/>
    <property type="match status" value="1"/>
</dbReference>
<dbReference type="SUPFAM" id="SSF47923">
    <property type="entry name" value="Ypt/Rab-GAP domain of gyp1p"/>
    <property type="match status" value="2"/>
</dbReference>
<dbReference type="CDD" id="cd01265">
    <property type="entry name" value="PH_TBC1D2A"/>
    <property type="match status" value="1"/>
</dbReference>
<dbReference type="GeneID" id="100180222"/>
<dbReference type="FunFam" id="2.30.29.30:FF:000248">
    <property type="entry name" value="TBC1 domain family member 2A isoform X1"/>
    <property type="match status" value="1"/>
</dbReference>
<feature type="domain" description="PH" evidence="5">
    <location>
        <begin position="54"/>
        <end position="156"/>
    </location>
</feature>
<dbReference type="InterPro" id="IPR050302">
    <property type="entry name" value="Rab_GAP_TBC_domain"/>
</dbReference>
<evidence type="ECO:0000256" key="1">
    <source>
        <dbReference type="ARBA" id="ARBA00022468"/>
    </source>
</evidence>
<dbReference type="PROSITE" id="PS50003">
    <property type="entry name" value="PH_DOMAIN"/>
    <property type="match status" value="1"/>
</dbReference>
<evidence type="ECO:0000256" key="3">
    <source>
        <dbReference type="SAM" id="Coils"/>
    </source>
</evidence>
<name>F6V318_CIOIN</name>
<proteinExistence type="predicted"/>
<dbReference type="GeneTree" id="ENSGT00940000169065"/>
<reference evidence="8" key="1">
    <citation type="journal article" date="2002" name="Science">
        <title>The draft genome of Ciona intestinalis: insights into chordate and vertebrate origins.</title>
        <authorList>
            <person name="Dehal P."/>
            <person name="Satou Y."/>
            <person name="Campbell R.K."/>
            <person name="Chapman J."/>
            <person name="Degnan B."/>
            <person name="De Tomaso A."/>
            <person name="Davidson B."/>
            <person name="Di Gregorio A."/>
            <person name="Gelpke M."/>
            <person name="Goodstein D.M."/>
            <person name="Harafuji N."/>
            <person name="Hastings K.E."/>
            <person name="Ho I."/>
            <person name="Hotta K."/>
            <person name="Huang W."/>
            <person name="Kawashima T."/>
            <person name="Lemaire P."/>
            <person name="Martinez D."/>
            <person name="Meinertzhagen I.A."/>
            <person name="Necula S."/>
            <person name="Nonaka M."/>
            <person name="Putnam N."/>
            <person name="Rash S."/>
            <person name="Saiga H."/>
            <person name="Satake M."/>
            <person name="Terry A."/>
            <person name="Yamada L."/>
            <person name="Wang H.G."/>
            <person name="Awazu S."/>
            <person name="Azumi K."/>
            <person name="Boore J."/>
            <person name="Branno M."/>
            <person name="Chin-Bow S."/>
            <person name="DeSantis R."/>
            <person name="Doyle S."/>
            <person name="Francino P."/>
            <person name="Keys D.N."/>
            <person name="Haga S."/>
            <person name="Hayashi H."/>
            <person name="Hino K."/>
            <person name="Imai K.S."/>
            <person name="Inaba K."/>
            <person name="Kano S."/>
            <person name="Kobayashi K."/>
            <person name="Kobayashi M."/>
            <person name="Lee B.I."/>
            <person name="Makabe K.W."/>
            <person name="Manohar C."/>
            <person name="Matassi G."/>
            <person name="Medina M."/>
            <person name="Mochizuki Y."/>
            <person name="Mount S."/>
            <person name="Morishita T."/>
            <person name="Miura S."/>
            <person name="Nakayama A."/>
            <person name="Nishizaka S."/>
            <person name="Nomoto H."/>
            <person name="Ohta F."/>
            <person name="Oishi K."/>
            <person name="Rigoutsos I."/>
            <person name="Sano M."/>
            <person name="Sasaki A."/>
            <person name="Sasakura Y."/>
            <person name="Shoguchi E."/>
            <person name="Shin-i T."/>
            <person name="Spagnuolo A."/>
            <person name="Stainier D."/>
            <person name="Suzuki M.M."/>
            <person name="Tassy O."/>
            <person name="Takatori N."/>
            <person name="Tokuoka M."/>
            <person name="Yagi K."/>
            <person name="Yoshizaki F."/>
            <person name="Wada S."/>
            <person name="Zhang C."/>
            <person name="Hyatt P.D."/>
            <person name="Larimer F."/>
            <person name="Detter C."/>
            <person name="Doggett N."/>
            <person name="Glavina T."/>
            <person name="Hawkins T."/>
            <person name="Richardson P."/>
            <person name="Lucas S."/>
            <person name="Kohara Y."/>
            <person name="Levine M."/>
            <person name="Satoh N."/>
            <person name="Rokhsar D.S."/>
        </authorList>
    </citation>
    <scope>NUCLEOTIDE SEQUENCE [LARGE SCALE GENOMIC DNA]</scope>
</reference>
<dbReference type="InterPro" id="IPR011993">
    <property type="entry name" value="PH-like_dom_sf"/>
</dbReference>
<dbReference type="SUPFAM" id="SSF50729">
    <property type="entry name" value="PH domain-like"/>
    <property type="match status" value="1"/>
</dbReference>
<dbReference type="FunFam" id="1.10.8.270:FF:000014">
    <property type="entry name" value="Putative TBC1 domain family member 2B"/>
    <property type="match status" value="1"/>
</dbReference>
<reference evidence="7" key="2">
    <citation type="submission" date="2025-08" db="UniProtKB">
        <authorList>
            <consortium name="Ensembl"/>
        </authorList>
    </citation>
    <scope>IDENTIFICATION</scope>
</reference>
<dbReference type="FunFam" id="1.10.472.80:FF:000018">
    <property type="entry name" value="TBC1 domain family member 2B"/>
    <property type="match status" value="1"/>
</dbReference>
<dbReference type="GO" id="GO:0005829">
    <property type="term" value="C:cytosol"/>
    <property type="evidence" value="ECO:0007669"/>
    <property type="project" value="UniProtKB-ARBA"/>
</dbReference>
<dbReference type="KEGG" id="cin:100180222"/>
<feature type="region of interest" description="Disordered" evidence="4">
    <location>
        <begin position="12"/>
        <end position="53"/>
    </location>
</feature>
<dbReference type="PROSITE" id="PS50086">
    <property type="entry name" value="TBC_RABGAP"/>
    <property type="match status" value="1"/>
</dbReference>
<keyword evidence="1" id="KW-0343">GTPase activation</keyword>
<dbReference type="Pfam" id="PF00566">
    <property type="entry name" value="RabGAP-TBC"/>
    <property type="match status" value="1"/>
</dbReference>
<dbReference type="GO" id="GO:0005096">
    <property type="term" value="F:GTPase activator activity"/>
    <property type="evidence" value="ECO:0000318"/>
    <property type="project" value="GO_Central"/>
</dbReference>
<evidence type="ECO:0000256" key="4">
    <source>
        <dbReference type="SAM" id="MobiDB-lite"/>
    </source>
</evidence>
<dbReference type="InterPro" id="IPR000195">
    <property type="entry name" value="Rab-GAP-TBC_dom"/>
</dbReference>
<accession>F6V318</accession>
<dbReference type="InterPro" id="IPR035969">
    <property type="entry name" value="Rab-GAP_TBC_sf"/>
</dbReference>
<dbReference type="HOGENOM" id="CLU_011278_0_0_1"/>
<evidence type="ECO:0000313" key="8">
    <source>
        <dbReference type="Proteomes" id="UP000008144"/>
    </source>
</evidence>
<dbReference type="Gene3D" id="1.10.8.270">
    <property type="entry name" value="putative rabgap domain of human tbc1 domain family member 14 like domains"/>
    <property type="match status" value="1"/>
</dbReference>
<dbReference type="GO" id="GO:0005886">
    <property type="term" value="C:plasma membrane"/>
    <property type="evidence" value="ECO:0000318"/>
    <property type="project" value="GO_Central"/>
</dbReference>
<dbReference type="Ensembl" id="ENSCINT00000024914.2">
    <property type="protein sequence ID" value="ENSCINP00000024668.2"/>
    <property type="gene ID" value="ENSCING00000013434.2"/>
</dbReference>
<dbReference type="GO" id="GO:0031410">
    <property type="term" value="C:cytoplasmic vesicle"/>
    <property type="evidence" value="ECO:0007669"/>
    <property type="project" value="UniProtKB-ARBA"/>
</dbReference>
<dbReference type="SMART" id="SM00164">
    <property type="entry name" value="TBC"/>
    <property type="match status" value="1"/>
</dbReference>
<evidence type="ECO:0000256" key="2">
    <source>
        <dbReference type="ARBA" id="ARBA00023054"/>
    </source>
</evidence>
<dbReference type="PANTHER" id="PTHR47219">
    <property type="entry name" value="RAB GTPASE-ACTIVATING PROTEIN 1-LIKE"/>
    <property type="match status" value="1"/>
</dbReference>
<dbReference type="AlphaFoldDB" id="F6V318"/>
<evidence type="ECO:0000259" key="6">
    <source>
        <dbReference type="PROSITE" id="PS50086"/>
    </source>
</evidence>
<accession>A0A1W2WDN1</accession>
<dbReference type="RefSeq" id="XP_002125652.1">
    <property type="nucleotide sequence ID" value="XM_002125616.4"/>
</dbReference>
<evidence type="ECO:0000313" key="7">
    <source>
        <dbReference type="Ensembl" id="ENSCINP00000024668.2"/>
    </source>
</evidence>
<feature type="domain" description="Rab-GAP TBC" evidence="6">
    <location>
        <begin position="653"/>
        <end position="847"/>
    </location>
</feature>
<keyword evidence="2 3" id="KW-0175">Coiled coil</keyword>
<dbReference type="SMART" id="SM00233">
    <property type="entry name" value="PH"/>
    <property type="match status" value="1"/>
</dbReference>
<dbReference type="InParanoid" id="F6V318"/>
<dbReference type="FunCoup" id="F6V318">
    <property type="interactions" value="3"/>
</dbReference>
<dbReference type="OMA" id="YLDVTNW"/>
<keyword evidence="8" id="KW-1185">Reference proteome</keyword>
<reference evidence="7" key="3">
    <citation type="submission" date="2025-09" db="UniProtKB">
        <authorList>
            <consortium name="Ensembl"/>
        </authorList>
    </citation>
    <scope>IDENTIFICATION</scope>
</reference>
<dbReference type="InterPro" id="IPR001849">
    <property type="entry name" value="PH_domain"/>
</dbReference>
<evidence type="ECO:0000259" key="5">
    <source>
        <dbReference type="PROSITE" id="PS50003"/>
    </source>
</evidence>
<dbReference type="Gene3D" id="1.10.10.750">
    <property type="entry name" value="Ypt/Rab-GAP domain of gyp1p, domain 1"/>
    <property type="match status" value="1"/>
</dbReference>
<sequence length="951" mass="107572">MSCPTGVLIDFTNSEQSNDKNTTQNVPVPESTNSSEVNTSVTSVVSSSESGNKKGKLCGYLTKISTTGLMKTMKSRWFIYAPETCELAYYRSSDSDIANNTSLGKIPLRQASFSVTAPELQDNIFTITAENVTHKLQASDRKALLWWLQELQSHRRVFNTNHSFDTDDKTEWHGTLLGSSVFWVPNTTDTCKGLLTVGPAKKRQTDDGGLNLNILPHIDQPPDTVAGTAASPKRQPSLNVLSNSSLASLSARMPSLNAAISNASEVAMKGLRSSASRLRAPTFSVRGSDKVDLGLKNSLSGSLTDIRQAINSSENKTPNIQTQVESLQNKNDRLNEELELLKNSLQTKEETVQVLKLALQEKESNPNPNTGGTKSTSNLRSELIEIRMKNESLQQNLNESKEKETELTEQICMLHEMITAKDQVLVQLSNEVYELESSYKSLLNENSTLKENKSEEFVMVAPVAEDVDLLKDTLEGYTVQNKFLNMEILELANLRQLDTRKIKMLRDRCSQQEAEYCQLHSKYLVLLSEMNKPRTESLGLTVSGTKIAGSSDADRKEMMKILISEALDDAAENSTKEDQKESKWDEFGFSRSLEDETETSLLSTASRLQKRSSDILYSLSQHKASIAIKWQNYLSINKELQGNQELKMLIRMGIPHELRPQVWSWMVERRISQLRHRLDSGGSYYSQLVESKEAQLPSKQIELDLLRTLPNNRHFASMACSGVEQLRRVLRAYSVHNPSIGYCQGLNRVAAVALLYLCEEDAFWCLVAVVEQIMPPDYYSMTLTASQADQRVFRDLLAEKLPRLHRHFEAANVDTSLITFNWFLCIYCDNIPAETMLHVWDVLLYEGSKVLFRFGLAFFKSVEEEILQLNDYIAIFNFLRVMSHRMHDVRSLTQIAFQTLNHFPMRKIHRLRALHLEKVNAELRELENLRRGFVSVRKNVQDADADSDEDS</sequence>
<dbReference type="Proteomes" id="UP000008144">
    <property type="component" value="Unassembled WGS sequence"/>
</dbReference>
<feature type="compositionally biased region" description="Polar residues" evidence="4">
    <location>
        <begin position="12"/>
        <end position="26"/>
    </location>
</feature>
<feature type="compositionally biased region" description="Low complexity" evidence="4">
    <location>
        <begin position="30"/>
        <end position="50"/>
    </location>
</feature>
<dbReference type="OrthoDB" id="294251at2759"/>
<dbReference type="STRING" id="7719.ENSCINP00000024668"/>
<feature type="coiled-coil region" evidence="3">
    <location>
        <begin position="317"/>
        <end position="452"/>
    </location>
</feature>
<dbReference type="GO" id="GO:0005737">
    <property type="term" value="C:cytoplasm"/>
    <property type="evidence" value="ECO:0000318"/>
    <property type="project" value="GO_Central"/>
</dbReference>
<dbReference type="Gene3D" id="2.30.29.30">
    <property type="entry name" value="Pleckstrin-homology domain (PH domain)/Phosphotyrosine-binding domain (PTB)"/>
    <property type="match status" value="1"/>
</dbReference>
<dbReference type="PANTHER" id="PTHR47219:SF20">
    <property type="entry name" value="TBC1 DOMAIN FAMILY MEMBER 2B"/>
    <property type="match status" value="1"/>
</dbReference>
<protein>
    <submittedName>
        <fullName evidence="7">TBC1 domain family member 2B-like</fullName>
    </submittedName>
</protein>